<evidence type="ECO:0000313" key="2">
    <source>
        <dbReference type="Proteomes" id="UP000593686"/>
    </source>
</evidence>
<dbReference type="EMBL" id="MT774389">
    <property type="protein sequence ID" value="QOR59363.1"/>
    <property type="molecule type" value="Genomic_DNA"/>
</dbReference>
<dbReference type="RefSeq" id="YP_010111521.1">
    <property type="nucleotide sequence ID" value="NC_055882.1"/>
</dbReference>
<accession>A0A7M1RY40</accession>
<reference evidence="1 2" key="1">
    <citation type="submission" date="2020-07" db="EMBL/GenBank/DDBJ databases">
        <title>Taxonomic proposal: Crassvirales, a new order of highly abundant and diverse bacterial viruses.</title>
        <authorList>
            <person name="Shkoporov A.N."/>
            <person name="Stockdale S.R."/>
            <person name="Guerin E."/>
            <person name="Ross R.P."/>
            <person name="Hill C."/>
        </authorList>
    </citation>
    <scope>NUCLEOTIDE SEQUENCE [LARGE SCALE GENOMIC DNA]</scope>
</reference>
<keyword evidence="2" id="KW-1185">Reference proteome</keyword>
<dbReference type="InterPro" id="IPR036890">
    <property type="entry name" value="HATPase_C_sf"/>
</dbReference>
<name>A0A7M1RY40_9CAUD</name>
<dbReference type="Gene3D" id="3.30.565.10">
    <property type="entry name" value="Histidine kinase-like ATPase, C-terminal domain"/>
    <property type="match status" value="1"/>
</dbReference>
<evidence type="ECO:0000313" key="1">
    <source>
        <dbReference type="EMBL" id="QOR59363.1"/>
    </source>
</evidence>
<dbReference type="KEGG" id="vg:65129925"/>
<dbReference type="GeneID" id="65129925"/>
<organism evidence="1 2">
    <name type="scientific">uncultured phage cr116_1</name>
    <dbReference type="NCBI Taxonomy" id="2772073"/>
    <lineage>
        <taxon>Viruses</taxon>
        <taxon>Duplodnaviria</taxon>
        <taxon>Heunggongvirae</taxon>
        <taxon>Uroviricota</taxon>
        <taxon>Caudoviricetes</taxon>
        <taxon>Crassvirales</taxon>
        <taxon>Steigviridae</taxon>
        <taxon>Asinivirinae</taxon>
        <taxon>Pamirivirus</taxon>
        <taxon>Pamirivirus faecium</taxon>
    </lineage>
</organism>
<proteinExistence type="predicted"/>
<protein>
    <submittedName>
        <fullName evidence="1">RIIA-like protein</fullName>
    </submittedName>
</protein>
<dbReference type="Proteomes" id="UP000593686">
    <property type="component" value="Genome"/>
</dbReference>
<dbReference type="SUPFAM" id="SSF55874">
    <property type="entry name" value="ATPase domain of HSP90 chaperone/DNA topoisomerase II/histidine kinase"/>
    <property type="match status" value="1"/>
</dbReference>
<sequence length="125" mass="14088">MIINADKGNIKVLGDIREFKTSIDPKNLEFITTLLSSNLYSDPEQSFIREIVSNAWDSHVEAGTTDIPVIIRFKRSNDDGCWEVTIRDFGTGLSPERFQEVYCNIGSSTKRESNEFIGGLNNLII</sequence>